<evidence type="ECO:0000256" key="3">
    <source>
        <dbReference type="SAM" id="Phobius"/>
    </source>
</evidence>
<name>A0A9D1MAR1_9FIRM</name>
<sequence length="400" mass="43881">MSKKFNVKKYFQVLGTCLGVIFLAFMVFMGFDFTGGAGLSGEQEEGTVAVEHGGTINVLLMCTDEDGLRTDAIMLASYDTKENTVNMLSIPRDLRMYIGNRYQKINAAHAFETDGVIGGPTATCEAVTRLTGVPINYYIDFSFDAVAHVINELGPVEFTIPDIYGDGVGMVYDDPVQGLHINLPPGTYELDGTQVVHLLRYRKGNVDPDTGTYKSYPNGDADRIKIQQDFLKALVDQKLNISLIQKIPAIFTDVKNELRTNLTIKDVLRYSKYLNDFTSAGIHSETVPGDSTHDSSNGDVFVPNMHKLQTLVQEMFGVSGENMSYADPEETPELYSSGYMTLGGYVRSTDSGVLGSLRASEVTNDELCLIRGIEQSEDSDPTENPEPYVEEQGDAAEADG</sequence>
<proteinExistence type="inferred from homology"/>
<dbReference type="Pfam" id="PF03816">
    <property type="entry name" value="LytR_cpsA_psr"/>
    <property type="match status" value="1"/>
</dbReference>
<dbReference type="AlphaFoldDB" id="A0A9D1MAR1"/>
<dbReference type="InterPro" id="IPR004474">
    <property type="entry name" value="LytR_CpsA_psr"/>
</dbReference>
<dbReference type="NCBIfam" id="TIGR00350">
    <property type="entry name" value="lytR_cpsA_psr"/>
    <property type="match status" value="1"/>
</dbReference>
<organism evidence="5 6">
    <name type="scientific">Candidatus Ornithomonoglobus merdipullorum</name>
    <dbReference type="NCBI Taxonomy" id="2840895"/>
    <lineage>
        <taxon>Bacteria</taxon>
        <taxon>Bacillati</taxon>
        <taxon>Bacillota</taxon>
        <taxon>Clostridia</taxon>
        <taxon>Candidatus Ornithomonoglobus</taxon>
    </lineage>
</organism>
<reference evidence="5" key="1">
    <citation type="submission" date="2020-10" db="EMBL/GenBank/DDBJ databases">
        <authorList>
            <person name="Gilroy R."/>
        </authorList>
    </citation>
    <scope>NUCLEOTIDE SEQUENCE</scope>
    <source>
        <strain evidence="5">USAMLcec3-3695</strain>
    </source>
</reference>
<dbReference type="Proteomes" id="UP000824109">
    <property type="component" value="Unassembled WGS sequence"/>
</dbReference>
<dbReference type="Gene3D" id="3.40.630.190">
    <property type="entry name" value="LCP protein"/>
    <property type="match status" value="1"/>
</dbReference>
<feature type="transmembrane region" description="Helical" evidence="3">
    <location>
        <begin position="12"/>
        <end position="31"/>
    </location>
</feature>
<keyword evidence="3" id="KW-0812">Transmembrane</keyword>
<evidence type="ECO:0000259" key="4">
    <source>
        <dbReference type="Pfam" id="PF03816"/>
    </source>
</evidence>
<gene>
    <name evidence="5" type="ORF">IAA61_03215</name>
</gene>
<feature type="region of interest" description="Disordered" evidence="2">
    <location>
        <begin position="372"/>
        <end position="400"/>
    </location>
</feature>
<accession>A0A9D1MAR1</accession>
<reference evidence="5" key="2">
    <citation type="journal article" date="2021" name="PeerJ">
        <title>Extensive microbial diversity within the chicken gut microbiome revealed by metagenomics and culture.</title>
        <authorList>
            <person name="Gilroy R."/>
            <person name="Ravi A."/>
            <person name="Getino M."/>
            <person name="Pursley I."/>
            <person name="Horton D.L."/>
            <person name="Alikhan N.F."/>
            <person name="Baker D."/>
            <person name="Gharbi K."/>
            <person name="Hall N."/>
            <person name="Watson M."/>
            <person name="Adriaenssens E.M."/>
            <person name="Foster-Nyarko E."/>
            <person name="Jarju S."/>
            <person name="Secka A."/>
            <person name="Antonio M."/>
            <person name="Oren A."/>
            <person name="Chaudhuri R.R."/>
            <person name="La Ragione R."/>
            <person name="Hildebrand F."/>
            <person name="Pallen M.J."/>
        </authorList>
    </citation>
    <scope>NUCLEOTIDE SEQUENCE</scope>
    <source>
        <strain evidence="5">USAMLcec3-3695</strain>
    </source>
</reference>
<feature type="domain" description="Cell envelope-related transcriptional attenuator" evidence="4">
    <location>
        <begin position="69"/>
        <end position="237"/>
    </location>
</feature>
<evidence type="ECO:0000313" key="6">
    <source>
        <dbReference type="Proteomes" id="UP000824109"/>
    </source>
</evidence>
<dbReference type="InterPro" id="IPR050922">
    <property type="entry name" value="LytR/CpsA/Psr_CW_biosynth"/>
</dbReference>
<keyword evidence="3" id="KW-0472">Membrane</keyword>
<keyword evidence="3" id="KW-1133">Transmembrane helix</keyword>
<evidence type="ECO:0000256" key="2">
    <source>
        <dbReference type="SAM" id="MobiDB-lite"/>
    </source>
</evidence>
<comment type="caution">
    <text evidence="5">The sequence shown here is derived from an EMBL/GenBank/DDBJ whole genome shotgun (WGS) entry which is preliminary data.</text>
</comment>
<evidence type="ECO:0000256" key="1">
    <source>
        <dbReference type="ARBA" id="ARBA00006068"/>
    </source>
</evidence>
<protein>
    <submittedName>
        <fullName evidence="5">LCP family protein</fullName>
    </submittedName>
</protein>
<dbReference type="PANTHER" id="PTHR33392:SF6">
    <property type="entry name" value="POLYISOPRENYL-TEICHOIC ACID--PEPTIDOGLYCAN TEICHOIC ACID TRANSFERASE TAGU"/>
    <property type="match status" value="1"/>
</dbReference>
<dbReference type="PANTHER" id="PTHR33392">
    <property type="entry name" value="POLYISOPRENYL-TEICHOIC ACID--PEPTIDOGLYCAN TEICHOIC ACID TRANSFERASE TAGU"/>
    <property type="match status" value="1"/>
</dbReference>
<feature type="compositionally biased region" description="Acidic residues" evidence="2">
    <location>
        <begin position="375"/>
        <end position="400"/>
    </location>
</feature>
<comment type="similarity">
    <text evidence="1">Belongs to the LytR/CpsA/Psr (LCP) family.</text>
</comment>
<dbReference type="EMBL" id="DVNB01000032">
    <property type="protein sequence ID" value="HIU56807.1"/>
    <property type="molecule type" value="Genomic_DNA"/>
</dbReference>
<evidence type="ECO:0000313" key="5">
    <source>
        <dbReference type="EMBL" id="HIU56807.1"/>
    </source>
</evidence>